<feature type="transmembrane region" description="Helical" evidence="1">
    <location>
        <begin position="45"/>
        <end position="68"/>
    </location>
</feature>
<keyword evidence="1" id="KW-0472">Membrane</keyword>
<accession>A0A3E0TRT5</accession>
<keyword evidence="1" id="KW-1133">Transmembrane helix</keyword>
<proteinExistence type="predicted"/>
<comment type="caution">
    <text evidence="2">The sequence shown here is derived from an EMBL/GenBank/DDBJ whole genome shotgun (WGS) entry which is preliminary data.</text>
</comment>
<evidence type="ECO:0000313" key="2">
    <source>
        <dbReference type="EMBL" id="REL26692.1"/>
    </source>
</evidence>
<protein>
    <submittedName>
        <fullName evidence="2">Uncharacterized protein</fullName>
    </submittedName>
</protein>
<evidence type="ECO:0000313" key="3">
    <source>
        <dbReference type="Proteomes" id="UP000256478"/>
    </source>
</evidence>
<feature type="transmembrane region" description="Helical" evidence="1">
    <location>
        <begin position="80"/>
        <end position="101"/>
    </location>
</feature>
<dbReference type="Proteomes" id="UP000256478">
    <property type="component" value="Unassembled WGS sequence"/>
</dbReference>
<gene>
    <name evidence="2" type="ORF">DXX93_08960</name>
</gene>
<evidence type="ECO:0000256" key="1">
    <source>
        <dbReference type="SAM" id="Phobius"/>
    </source>
</evidence>
<keyword evidence="1" id="KW-0812">Transmembrane</keyword>
<dbReference type="AlphaFoldDB" id="A0A3E0TRT5"/>
<dbReference type="EMBL" id="QUOU01000001">
    <property type="protein sequence ID" value="REL26692.1"/>
    <property type="molecule type" value="Genomic_DNA"/>
</dbReference>
<name>A0A3E0TRT5_9GAMM</name>
<reference evidence="2 3" key="1">
    <citation type="submission" date="2018-08" db="EMBL/GenBank/DDBJ databases">
        <title>Thalassotalea euphylliae genome.</title>
        <authorList>
            <person name="Summers S."/>
            <person name="Rice S.A."/>
            <person name="Freckelton M.L."/>
            <person name="Nedved B.T."/>
            <person name="Hadfield M.G."/>
        </authorList>
    </citation>
    <scope>NUCLEOTIDE SEQUENCE [LARGE SCALE GENOMIC DNA]</scope>
    <source>
        <strain evidence="2 3">H1</strain>
    </source>
</reference>
<organism evidence="2 3">
    <name type="scientific">Thalassotalea euphylliae</name>
    <dbReference type="NCBI Taxonomy" id="1655234"/>
    <lineage>
        <taxon>Bacteria</taxon>
        <taxon>Pseudomonadati</taxon>
        <taxon>Pseudomonadota</taxon>
        <taxon>Gammaproteobacteria</taxon>
        <taxon>Alteromonadales</taxon>
        <taxon>Colwelliaceae</taxon>
        <taxon>Thalassotalea</taxon>
    </lineage>
</organism>
<sequence length="125" mass="14405">MARARSSPILAKHHLPLIAALYAKENPFTMKVQITNISGHQTSKVFALTFAILMLPLSFISLFMFFMAPEMETNNGEPFPSFPFLFFALAPLFYGVMFYFMQRIFCWAYNMVAKKFGGFEFETQD</sequence>